<dbReference type="InterPro" id="IPR001466">
    <property type="entry name" value="Beta-lactam-related"/>
</dbReference>
<keyword evidence="4" id="KW-1185">Reference proteome</keyword>
<dbReference type="InterPro" id="IPR011990">
    <property type="entry name" value="TPR-like_helical_dom_sf"/>
</dbReference>
<dbReference type="PANTHER" id="PTHR43283">
    <property type="entry name" value="BETA-LACTAMASE-RELATED"/>
    <property type="match status" value="1"/>
</dbReference>
<reference evidence="3 4" key="1">
    <citation type="submission" date="2017-10" db="EMBL/GenBank/DDBJ databases">
        <title>Genome sequence of Caulobacter mirabilis FWC38.</title>
        <authorList>
            <person name="Fiebig A."/>
            <person name="Crosson S."/>
        </authorList>
    </citation>
    <scope>NUCLEOTIDE SEQUENCE [LARGE SCALE GENOMIC DNA]</scope>
    <source>
        <strain evidence="3 4">FWC 38</strain>
    </source>
</reference>
<keyword evidence="1" id="KW-0802">TPR repeat</keyword>
<dbReference type="Pfam" id="PF00144">
    <property type="entry name" value="Beta-lactamase"/>
    <property type="match status" value="1"/>
</dbReference>
<dbReference type="InterPro" id="IPR012338">
    <property type="entry name" value="Beta-lactam/transpept-like"/>
</dbReference>
<dbReference type="InterPro" id="IPR050789">
    <property type="entry name" value="Diverse_Enzym_Activities"/>
</dbReference>
<dbReference type="SUPFAM" id="SSF48452">
    <property type="entry name" value="TPR-like"/>
    <property type="match status" value="1"/>
</dbReference>
<feature type="repeat" description="TPR" evidence="1">
    <location>
        <begin position="431"/>
        <end position="464"/>
    </location>
</feature>
<proteinExistence type="predicted"/>
<dbReference type="Gene3D" id="3.40.710.10">
    <property type="entry name" value="DD-peptidase/beta-lactamase superfamily"/>
    <property type="match status" value="1"/>
</dbReference>
<dbReference type="PROSITE" id="PS50005">
    <property type="entry name" value="TPR"/>
    <property type="match status" value="1"/>
</dbReference>
<organism evidence="3 4">
    <name type="scientific">Caulobacter mirabilis</name>
    <dbReference type="NCBI Taxonomy" id="69666"/>
    <lineage>
        <taxon>Bacteria</taxon>
        <taxon>Pseudomonadati</taxon>
        <taxon>Pseudomonadota</taxon>
        <taxon>Alphaproteobacteria</taxon>
        <taxon>Caulobacterales</taxon>
        <taxon>Caulobacteraceae</taxon>
        <taxon>Caulobacter</taxon>
    </lineage>
</organism>
<dbReference type="Gene3D" id="1.25.40.10">
    <property type="entry name" value="Tetratricopeptide repeat domain"/>
    <property type="match status" value="1"/>
</dbReference>
<dbReference type="OrthoDB" id="113033at2"/>
<dbReference type="SUPFAM" id="SSF56601">
    <property type="entry name" value="beta-lactamase/transpeptidase-like"/>
    <property type="match status" value="1"/>
</dbReference>
<dbReference type="PANTHER" id="PTHR43283:SF18">
    <property type="match status" value="1"/>
</dbReference>
<evidence type="ECO:0000313" key="3">
    <source>
        <dbReference type="EMBL" id="ATQ44988.1"/>
    </source>
</evidence>
<evidence type="ECO:0000259" key="2">
    <source>
        <dbReference type="Pfam" id="PF00144"/>
    </source>
</evidence>
<dbReference type="AlphaFoldDB" id="A0A2D2B443"/>
<evidence type="ECO:0000256" key="1">
    <source>
        <dbReference type="PROSITE-ProRule" id="PRU00339"/>
    </source>
</evidence>
<name>A0A2D2B443_9CAUL</name>
<dbReference type="KEGG" id="cmb:CSW64_12065"/>
<protein>
    <recommendedName>
        <fullName evidence="2">Beta-lactamase-related domain-containing protein</fullName>
    </recommendedName>
</protein>
<feature type="domain" description="Beta-lactamase-related" evidence="2">
    <location>
        <begin position="32"/>
        <end position="346"/>
    </location>
</feature>
<evidence type="ECO:0000313" key="4">
    <source>
        <dbReference type="Proteomes" id="UP000228945"/>
    </source>
</evidence>
<accession>A0A2D2B443</accession>
<gene>
    <name evidence="3" type="ORF">CSW64_12065</name>
</gene>
<dbReference type="EMBL" id="CP024201">
    <property type="protein sequence ID" value="ATQ44988.1"/>
    <property type="molecule type" value="Genomic_DNA"/>
</dbReference>
<dbReference type="Proteomes" id="UP000228945">
    <property type="component" value="Chromosome"/>
</dbReference>
<dbReference type="InterPro" id="IPR019734">
    <property type="entry name" value="TPR_rpt"/>
</dbReference>
<sequence>MDRRSVLLAAAPMALTYGPAPIQAATPRAQVEALLRTELIEQGVPAVQYAVTRGGRIVLQGAMGQADVRYRAPATTESLFPIYSCTKGFTGVALMQLVQAGKLDLSAPVSRYLDDLPEAWRPITLRQLASHSSGLPNIIRNDTGRLIANDEASTWKAVRAMPLAFPPGDRFAYCQTNPALLGQIFEKLTGLPATRFIAEGQFKPAGMTRTSFGDSLDVTPGKVTSYNRRFVDPMGPGEMRHVYSELPEGRRTATGMVATAGDVGRWLIALQAGRLLDAESRKALWTPYVFNNGKTGDWAVSWMANTRPVHRSTGMTGGSACAFTLYPEDDVGVVVLTNLGSAYPEDLIDQIAALYIPGMRLNGVAALRSRLTGKDYATAPEIAAALKREDPNFRLGEGELNDWGYRLLRSGRPRQAVELFKLNATLNPESGNAFDSLGEGYAVIGDKPRAVENYRRSLALDPANEGAARYLKAQGAQ</sequence>